<evidence type="ECO:0000313" key="2">
    <source>
        <dbReference type="EMBL" id="EKR54890.1"/>
    </source>
</evidence>
<protein>
    <recommendedName>
        <fullName evidence="1">DUF4376 domain-containing protein</fullName>
    </recommendedName>
</protein>
<reference evidence="2 3" key="1">
    <citation type="submission" date="2012-10" db="EMBL/GenBank/DDBJ databases">
        <authorList>
            <person name="Harkins D.M."/>
            <person name="Durkin A.S."/>
            <person name="Brinkac L.M."/>
            <person name="Haft D.H."/>
            <person name="Selengut J.D."/>
            <person name="Sanka R."/>
            <person name="DePew J."/>
            <person name="Purushe J."/>
            <person name="Chanthongthip A."/>
            <person name="Lattana O."/>
            <person name="Phetsouvanh R."/>
            <person name="Newton P.N."/>
            <person name="Vinetz J.M."/>
            <person name="Sutton G.G."/>
            <person name="Nierman W.C."/>
            <person name="Fouts D.E."/>
        </authorList>
    </citation>
    <scope>NUCLEOTIDE SEQUENCE [LARGE SCALE GENOMIC DNA]</scope>
    <source>
        <strain evidence="2 3">UI 12758</strain>
    </source>
</reference>
<evidence type="ECO:0000259" key="1">
    <source>
        <dbReference type="Pfam" id="PF14301"/>
    </source>
</evidence>
<organism evidence="2 3">
    <name type="scientific">Leptospira interrogans str. UI 12758</name>
    <dbReference type="NCBI Taxonomy" id="1049938"/>
    <lineage>
        <taxon>Bacteria</taxon>
        <taxon>Pseudomonadati</taxon>
        <taxon>Spirochaetota</taxon>
        <taxon>Spirochaetia</taxon>
        <taxon>Leptospirales</taxon>
        <taxon>Leptospiraceae</taxon>
        <taxon>Leptospira</taxon>
    </lineage>
</organism>
<name>A0A0E2DGW5_LEPIR</name>
<accession>A0A0E2DGW5</accession>
<sequence length="241" mass="28116">MNYILEKSNRQVVWINTDSNKMTGVEAWVNFKPNQHEIVYSLHYNPQVGEIFRAEVKDGIAQDFKPCKVYNKITGEERVLQSWEDGIDTEKETEHEPLKDLNGIPLTYQKHFETGWKIDFEERSKILLAENTVIFNSKSESYRGFVSYLNTSWDSGIKYLENIRKTLSLYSKQKLQSIPEWRDAENSFHSLGSEELTELADLIEVDLFQAGNALYGKKWEIEAKIQSLPQNQTLNLVDLWK</sequence>
<dbReference type="RefSeq" id="WP_001106701.1">
    <property type="nucleotide sequence ID" value="NZ_AHNR02000040.1"/>
</dbReference>
<dbReference type="Pfam" id="PF14301">
    <property type="entry name" value="DUF4376"/>
    <property type="match status" value="1"/>
</dbReference>
<dbReference type="InterPro" id="IPR025484">
    <property type="entry name" value="DUF4376"/>
</dbReference>
<evidence type="ECO:0000313" key="3">
    <source>
        <dbReference type="Proteomes" id="UP000001340"/>
    </source>
</evidence>
<dbReference type="Proteomes" id="UP000001340">
    <property type="component" value="Unassembled WGS sequence"/>
</dbReference>
<proteinExistence type="predicted"/>
<gene>
    <name evidence="2" type="ORF">LEP1GSC105_3754</name>
</gene>
<comment type="caution">
    <text evidence="2">The sequence shown here is derived from an EMBL/GenBank/DDBJ whole genome shotgun (WGS) entry which is preliminary data.</text>
</comment>
<dbReference type="EMBL" id="AHNR02000040">
    <property type="protein sequence ID" value="EKR54890.1"/>
    <property type="molecule type" value="Genomic_DNA"/>
</dbReference>
<dbReference type="AlphaFoldDB" id="A0A0E2DGW5"/>
<feature type="domain" description="DUF4376" evidence="1">
    <location>
        <begin position="142"/>
        <end position="227"/>
    </location>
</feature>